<dbReference type="RefSeq" id="WP_286302086.1">
    <property type="nucleotide sequence ID" value="NZ_AP027728.1"/>
</dbReference>
<organism evidence="1 2">
    <name type="scientific">Microbacterium suwonense</name>
    <dbReference type="NCBI Taxonomy" id="683047"/>
    <lineage>
        <taxon>Bacteria</taxon>
        <taxon>Bacillati</taxon>
        <taxon>Actinomycetota</taxon>
        <taxon>Actinomycetes</taxon>
        <taxon>Micrococcales</taxon>
        <taxon>Microbacteriaceae</taxon>
        <taxon>Microbacterium</taxon>
    </lineage>
</organism>
<protein>
    <recommendedName>
        <fullName evidence="3">AbiEi antitoxin C-terminal domain-containing protein</fullName>
    </recommendedName>
</protein>
<proteinExistence type="predicted"/>
<gene>
    <name evidence="1" type="ORF">GCM10025863_08570</name>
</gene>
<reference evidence="2" key="1">
    <citation type="journal article" date="2019" name="Int. J. Syst. Evol. Microbiol.">
        <title>The Global Catalogue of Microorganisms (GCM) 10K type strain sequencing project: providing services to taxonomists for standard genome sequencing and annotation.</title>
        <authorList>
            <consortium name="The Broad Institute Genomics Platform"/>
            <consortium name="The Broad Institute Genome Sequencing Center for Infectious Disease"/>
            <person name="Wu L."/>
            <person name="Ma J."/>
        </authorList>
    </citation>
    <scope>NUCLEOTIDE SEQUENCE [LARGE SCALE GENOMIC DNA]</scope>
    <source>
        <strain evidence="2">NBRC 106310</strain>
    </source>
</reference>
<dbReference type="EMBL" id="AP027728">
    <property type="protein sequence ID" value="BDZ38243.1"/>
    <property type="molecule type" value="Genomic_DNA"/>
</dbReference>
<dbReference type="Proteomes" id="UP001321543">
    <property type="component" value="Chromosome"/>
</dbReference>
<sequence>MHPAFFYRPGDRLSLPELNSARLDGLVIEVGEGFMPVDTVEAAEARAMSIAELVPAHMAACGPTAAWIHGAGDRPPGIHHVRRTKPTRMRASVSQRVVYHERRAVADDVQVIGGVSVTTVSATALELLFAAALAEVDDPWLRALLLVRPALIGELSDELDRAVRRPGLRRARRIVAAFVEEAGAAAGDLRTS</sequence>
<evidence type="ECO:0008006" key="3">
    <source>
        <dbReference type="Google" id="ProtNLM"/>
    </source>
</evidence>
<name>A0ABN6X296_9MICO</name>
<evidence type="ECO:0000313" key="2">
    <source>
        <dbReference type="Proteomes" id="UP001321543"/>
    </source>
</evidence>
<accession>A0ABN6X296</accession>
<keyword evidence="2" id="KW-1185">Reference proteome</keyword>
<evidence type="ECO:0000313" key="1">
    <source>
        <dbReference type="EMBL" id="BDZ38243.1"/>
    </source>
</evidence>